<keyword evidence="5" id="KW-0521">NADP</keyword>
<comment type="similarity">
    <text evidence="1 5">Belongs to the flavin oxidoreductase frp family.</text>
</comment>
<dbReference type="Gene3D" id="3.40.109.10">
    <property type="entry name" value="NADH Oxidase"/>
    <property type="match status" value="1"/>
</dbReference>
<evidence type="ECO:0000259" key="6">
    <source>
        <dbReference type="Pfam" id="PF00881"/>
    </source>
</evidence>
<organism evidence="7 8">
    <name type="scientific">Pediococcus acidilactici DSM 20284</name>
    <dbReference type="NCBI Taxonomy" id="862514"/>
    <lineage>
        <taxon>Bacteria</taxon>
        <taxon>Bacillati</taxon>
        <taxon>Bacillota</taxon>
        <taxon>Bacilli</taxon>
        <taxon>Lactobacillales</taxon>
        <taxon>Lactobacillaceae</taxon>
        <taxon>Pediococcus</taxon>
        <taxon>Pediococcus acidilactici group</taxon>
    </lineage>
</organism>
<gene>
    <name evidence="7" type="ORF">HMPREF0623_0563</name>
</gene>
<protein>
    <submittedName>
        <fullName evidence="7">Nitroreductase family protein</fullName>
    </submittedName>
</protein>
<dbReference type="SUPFAM" id="SSF55469">
    <property type="entry name" value="FMN-dependent nitroreductase-like"/>
    <property type="match status" value="1"/>
</dbReference>
<evidence type="ECO:0000256" key="4">
    <source>
        <dbReference type="ARBA" id="ARBA00023002"/>
    </source>
</evidence>
<evidence type="ECO:0000256" key="3">
    <source>
        <dbReference type="ARBA" id="ARBA00022643"/>
    </source>
</evidence>
<sequence>MEDVIELIKKHISVRNFADTSLTDEVKEQLIIAAHAGASSNFVQATSIIDVTDPSIRGQLAEISKSAAYVKQSGAFFVFVADLYRQSQILQQQGLDLAGIKNMEALTVAIVDTAIAGENLAVAAESLDLGICYIGGIRNDLTTVRDLLNLPKFTVPLFGITVGKPTRKNAVKPRMPLHNNTFKNGYDRQAAQDLSEYQKITQAYYANRSSHAQETDWIRKMTDFFAEPRREEMASFLLEQGFTLE</sequence>
<dbReference type="eggNOG" id="COG0778">
    <property type="taxonomic scope" value="Bacteria"/>
</dbReference>
<dbReference type="GO" id="GO:0016491">
    <property type="term" value="F:oxidoreductase activity"/>
    <property type="evidence" value="ECO:0007669"/>
    <property type="project" value="UniProtKB-UniRule"/>
</dbReference>
<proteinExistence type="inferred from homology"/>
<dbReference type="Pfam" id="PF00881">
    <property type="entry name" value="Nitroreductase"/>
    <property type="match status" value="1"/>
</dbReference>
<evidence type="ECO:0000313" key="7">
    <source>
        <dbReference type="EMBL" id="EFL96512.1"/>
    </source>
</evidence>
<evidence type="ECO:0000313" key="8">
    <source>
        <dbReference type="Proteomes" id="UP000004470"/>
    </source>
</evidence>
<dbReference type="InterPro" id="IPR029479">
    <property type="entry name" value="Nitroreductase"/>
</dbReference>
<dbReference type="PANTHER" id="PTHR43425">
    <property type="entry name" value="OXYGEN-INSENSITIVE NADPH NITROREDUCTASE"/>
    <property type="match status" value="1"/>
</dbReference>
<evidence type="ECO:0000256" key="1">
    <source>
        <dbReference type="ARBA" id="ARBA00008366"/>
    </source>
</evidence>
<dbReference type="PIRSF" id="PIRSF005426">
    <property type="entry name" value="Frp"/>
    <property type="match status" value="1"/>
</dbReference>
<dbReference type="InterPro" id="IPR000415">
    <property type="entry name" value="Nitroreductase-like"/>
</dbReference>
<name>E0NE41_PEDAC</name>
<dbReference type="InterPro" id="IPR016446">
    <property type="entry name" value="Flavin_OxRdtase_Frp"/>
</dbReference>
<dbReference type="Proteomes" id="UP000004470">
    <property type="component" value="Unassembled WGS sequence"/>
</dbReference>
<evidence type="ECO:0000256" key="5">
    <source>
        <dbReference type="PIRNR" id="PIRNR005426"/>
    </source>
</evidence>
<keyword evidence="8" id="KW-1185">Reference proteome</keyword>
<evidence type="ECO:0000256" key="2">
    <source>
        <dbReference type="ARBA" id="ARBA00022630"/>
    </source>
</evidence>
<keyword evidence="2 5" id="KW-0285">Flavoprotein</keyword>
<reference evidence="7" key="1">
    <citation type="submission" date="2010-07" db="EMBL/GenBank/DDBJ databases">
        <authorList>
            <person name="Muzny D."/>
            <person name="Qin X."/>
            <person name="Deng J."/>
            <person name="Jiang H."/>
            <person name="Liu Y."/>
            <person name="Qu J."/>
            <person name="Song X.-Z."/>
            <person name="Zhang L."/>
            <person name="Thornton R."/>
            <person name="Coyle M."/>
            <person name="Francisco L."/>
            <person name="Jackson L."/>
            <person name="Javaid M."/>
            <person name="Korchina V."/>
            <person name="Kovar C."/>
            <person name="Mata R."/>
            <person name="Mathew T."/>
            <person name="Ngo R."/>
            <person name="Nguyen L."/>
            <person name="Nguyen N."/>
            <person name="Okwuonu G."/>
            <person name="Ongeri F."/>
            <person name="Pham C."/>
            <person name="Simmons D."/>
            <person name="Wilczek-Boney K."/>
            <person name="Hale W."/>
            <person name="Jakkamsetti A."/>
            <person name="Pham P."/>
            <person name="Ruth R."/>
            <person name="San Lucas F."/>
            <person name="Warren J."/>
            <person name="Zhang J."/>
            <person name="Zhao Z."/>
            <person name="Zhou C."/>
            <person name="Zhu D."/>
            <person name="Lee S."/>
            <person name="Bess C."/>
            <person name="Blankenburg K."/>
            <person name="Forbes L."/>
            <person name="Fu Q."/>
            <person name="Gubbala S."/>
            <person name="Hirani K."/>
            <person name="Jayaseelan J.C."/>
            <person name="Lara F."/>
            <person name="Munidasa M."/>
            <person name="Palculict T."/>
            <person name="Patil S."/>
            <person name="Pu L.-L."/>
            <person name="Saada N."/>
            <person name="Tang L."/>
            <person name="Weissenberger G."/>
            <person name="Zhu Y."/>
            <person name="Hemphill L."/>
            <person name="Shang Y."/>
            <person name="Youmans B."/>
            <person name="Ayvaz T."/>
            <person name="Ross M."/>
            <person name="Santibanez J."/>
            <person name="Aqrawi P."/>
            <person name="Gross S."/>
            <person name="Joshi V."/>
            <person name="Fowler G."/>
            <person name="Nazareth L."/>
            <person name="Reid J."/>
            <person name="Worley K."/>
            <person name="Petrosino J."/>
            <person name="Highlander S."/>
            <person name="Gibbs R."/>
        </authorList>
    </citation>
    <scope>NUCLEOTIDE SEQUENCE [LARGE SCALE GENOMIC DNA]</scope>
    <source>
        <strain evidence="7">DSM 20284</strain>
    </source>
</reference>
<dbReference type="HOGENOM" id="CLU_070764_0_0_9"/>
<comment type="caution">
    <text evidence="7">The sequence shown here is derived from an EMBL/GenBank/DDBJ whole genome shotgun (WGS) entry which is preliminary data.</text>
</comment>
<keyword evidence="3 5" id="KW-0288">FMN</keyword>
<dbReference type="PANTHER" id="PTHR43425:SF3">
    <property type="entry name" value="NADPH-DEPENDENT OXIDOREDUCTASE"/>
    <property type="match status" value="1"/>
</dbReference>
<dbReference type="AlphaFoldDB" id="E0NE41"/>
<accession>E0NE41</accession>
<keyword evidence="4 5" id="KW-0560">Oxidoreductase</keyword>
<dbReference type="RefSeq" id="WP_004165956.1">
    <property type="nucleotide sequence ID" value="NZ_GL397067.1"/>
</dbReference>
<dbReference type="EMBL" id="AEEG01000002">
    <property type="protein sequence ID" value="EFL96512.1"/>
    <property type="molecule type" value="Genomic_DNA"/>
</dbReference>
<dbReference type="CDD" id="cd02146">
    <property type="entry name" value="NfsA-like"/>
    <property type="match status" value="1"/>
</dbReference>
<feature type="domain" description="Nitroreductase" evidence="6">
    <location>
        <begin position="8"/>
        <end position="164"/>
    </location>
</feature>